<comment type="caution">
    <text evidence="4">The sequence shown here is derived from an EMBL/GenBank/DDBJ whole genome shotgun (WGS) entry which is preliminary data.</text>
</comment>
<dbReference type="GO" id="GO:0016746">
    <property type="term" value="F:acyltransferase activity"/>
    <property type="evidence" value="ECO:0007669"/>
    <property type="project" value="UniProtKB-KW"/>
</dbReference>
<dbReference type="InterPro" id="IPR000182">
    <property type="entry name" value="GNAT_dom"/>
</dbReference>
<evidence type="ECO:0000259" key="3">
    <source>
        <dbReference type="PROSITE" id="PS51186"/>
    </source>
</evidence>
<dbReference type="SUPFAM" id="SSF55729">
    <property type="entry name" value="Acyl-CoA N-acyltransferases (Nat)"/>
    <property type="match status" value="1"/>
</dbReference>
<protein>
    <submittedName>
        <fullName evidence="4">GNAT family N-acetyltransferase</fullName>
        <ecNumber evidence="4">2.3.-.-</ecNumber>
    </submittedName>
</protein>
<dbReference type="EC" id="2.3.-.-" evidence="4"/>
<sequence>MAEVQLHGMTDEEYVAFERETIASYAALSVESGKWAEELALGLAEAEHAKLLPDGPATPGHHLYTARDGNLVVGVLWIAERTDSSGRSAYVYDIRVKEPLRGKGYGEALMRAVEDKAHALCVEFVQLHVHGTNTVARSLYGKLGYDETSVVMTKRLS</sequence>
<evidence type="ECO:0000256" key="1">
    <source>
        <dbReference type="ARBA" id="ARBA00022679"/>
    </source>
</evidence>
<feature type="domain" description="N-acetyltransferase" evidence="3">
    <location>
        <begin position="12"/>
        <end position="157"/>
    </location>
</feature>
<dbReference type="Gene3D" id="3.40.630.30">
    <property type="match status" value="1"/>
</dbReference>
<keyword evidence="1 4" id="KW-0808">Transferase</keyword>
<dbReference type="EMBL" id="JBHLZU010000012">
    <property type="protein sequence ID" value="MFB9905362.1"/>
    <property type="molecule type" value="Genomic_DNA"/>
</dbReference>
<name>A0ABV5ZWV2_9PSEU</name>
<accession>A0ABV5ZWV2</accession>
<gene>
    <name evidence="4" type="ORF">ACFFQA_15615</name>
</gene>
<proteinExistence type="predicted"/>
<organism evidence="4 5">
    <name type="scientific">Allokutzneria oryzae</name>
    <dbReference type="NCBI Taxonomy" id="1378989"/>
    <lineage>
        <taxon>Bacteria</taxon>
        <taxon>Bacillati</taxon>
        <taxon>Actinomycetota</taxon>
        <taxon>Actinomycetes</taxon>
        <taxon>Pseudonocardiales</taxon>
        <taxon>Pseudonocardiaceae</taxon>
        <taxon>Allokutzneria</taxon>
    </lineage>
</organism>
<evidence type="ECO:0000313" key="4">
    <source>
        <dbReference type="EMBL" id="MFB9905362.1"/>
    </source>
</evidence>
<dbReference type="Proteomes" id="UP001589693">
    <property type="component" value="Unassembled WGS sequence"/>
</dbReference>
<keyword evidence="2 4" id="KW-0012">Acyltransferase</keyword>
<dbReference type="Pfam" id="PF00583">
    <property type="entry name" value="Acetyltransf_1"/>
    <property type="match status" value="1"/>
</dbReference>
<dbReference type="PROSITE" id="PS51186">
    <property type="entry name" value="GNAT"/>
    <property type="match status" value="1"/>
</dbReference>
<dbReference type="CDD" id="cd04301">
    <property type="entry name" value="NAT_SF"/>
    <property type="match status" value="1"/>
</dbReference>
<evidence type="ECO:0000256" key="2">
    <source>
        <dbReference type="ARBA" id="ARBA00023315"/>
    </source>
</evidence>
<dbReference type="InterPro" id="IPR016181">
    <property type="entry name" value="Acyl_CoA_acyltransferase"/>
</dbReference>
<dbReference type="InterPro" id="IPR050832">
    <property type="entry name" value="Bact_Acetyltransf"/>
</dbReference>
<dbReference type="PANTHER" id="PTHR43877">
    <property type="entry name" value="AMINOALKYLPHOSPHONATE N-ACETYLTRANSFERASE-RELATED-RELATED"/>
    <property type="match status" value="1"/>
</dbReference>
<keyword evidence="5" id="KW-1185">Reference proteome</keyword>
<reference evidence="4 5" key="1">
    <citation type="submission" date="2024-09" db="EMBL/GenBank/DDBJ databases">
        <authorList>
            <person name="Sun Q."/>
            <person name="Mori K."/>
        </authorList>
    </citation>
    <scope>NUCLEOTIDE SEQUENCE [LARGE SCALE GENOMIC DNA]</scope>
    <source>
        <strain evidence="4 5">TBRC 7907</strain>
    </source>
</reference>
<evidence type="ECO:0000313" key="5">
    <source>
        <dbReference type="Proteomes" id="UP001589693"/>
    </source>
</evidence>
<dbReference type="RefSeq" id="WP_377852668.1">
    <property type="nucleotide sequence ID" value="NZ_JBHLZU010000012.1"/>
</dbReference>